<dbReference type="Proteomes" id="UP000249725">
    <property type="component" value="Unassembled WGS sequence"/>
</dbReference>
<evidence type="ECO:0000313" key="2">
    <source>
        <dbReference type="EMBL" id="RAK56874.1"/>
    </source>
</evidence>
<dbReference type="Pfam" id="PF01927">
    <property type="entry name" value="Mut7-C"/>
    <property type="match status" value="1"/>
</dbReference>
<dbReference type="OrthoDB" id="9797655at2"/>
<evidence type="ECO:0000259" key="1">
    <source>
        <dbReference type="Pfam" id="PF01927"/>
    </source>
</evidence>
<dbReference type="AlphaFoldDB" id="A0A328ATP6"/>
<dbReference type="PANTHER" id="PTHR39081">
    <property type="entry name" value="MUT7-C DOMAIN-CONTAINING PROTEIN"/>
    <property type="match status" value="1"/>
</dbReference>
<dbReference type="EMBL" id="QFYR01000001">
    <property type="protein sequence ID" value="RAK56874.1"/>
    <property type="molecule type" value="Genomic_DNA"/>
</dbReference>
<dbReference type="InterPro" id="IPR002782">
    <property type="entry name" value="Mut7-C_RNAse_dom"/>
</dbReference>
<proteinExistence type="predicted"/>
<evidence type="ECO:0000313" key="3">
    <source>
        <dbReference type="Proteomes" id="UP000249725"/>
    </source>
</evidence>
<sequence length="156" mass="17375">MRFLCDEMLVRLARLLRTAGYDTYLASGGQSDDELLALAREDNRVLLTRDKALARRAHPRALAVEGRGPDEEAQMVSAHLPLDWSLAPFTRCVMDNTALRDATDEDLARMPPEASQMNGPFRACPTCGRVYWPGSHVKRMAARLESLAQKPPQALL</sequence>
<organism evidence="2 3">
    <name type="scientific">Phenylobacterium deserti</name>
    <dbReference type="NCBI Taxonomy" id="1914756"/>
    <lineage>
        <taxon>Bacteria</taxon>
        <taxon>Pseudomonadati</taxon>
        <taxon>Pseudomonadota</taxon>
        <taxon>Alphaproteobacteria</taxon>
        <taxon>Caulobacterales</taxon>
        <taxon>Caulobacteraceae</taxon>
        <taxon>Phenylobacterium</taxon>
    </lineage>
</organism>
<gene>
    <name evidence="2" type="ORF">DJ018_02570</name>
</gene>
<protein>
    <recommendedName>
        <fullName evidence="1">Mut7-C RNAse domain-containing protein</fullName>
    </recommendedName>
</protein>
<comment type="caution">
    <text evidence="2">The sequence shown here is derived from an EMBL/GenBank/DDBJ whole genome shotgun (WGS) entry which is preliminary data.</text>
</comment>
<reference evidence="3" key="1">
    <citation type="submission" date="2018-05" db="EMBL/GenBank/DDBJ databases">
        <authorList>
            <person name="Li X."/>
        </authorList>
    </citation>
    <scope>NUCLEOTIDE SEQUENCE [LARGE SCALE GENOMIC DNA]</scope>
    <source>
        <strain evidence="3">YIM 73061</strain>
    </source>
</reference>
<dbReference type="RefSeq" id="WP_111513304.1">
    <property type="nucleotide sequence ID" value="NZ_QFYR01000001.1"/>
</dbReference>
<name>A0A328ATP6_9CAUL</name>
<accession>A0A328ATP6</accession>
<dbReference type="PANTHER" id="PTHR39081:SF1">
    <property type="entry name" value="MUT7-C RNASE DOMAIN-CONTAINING PROTEIN"/>
    <property type="match status" value="1"/>
</dbReference>
<feature type="domain" description="Mut7-C RNAse" evidence="1">
    <location>
        <begin position="1"/>
        <end position="143"/>
    </location>
</feature>
<keyword evidence="3" id="KW-1185">Reference proteome</keyword>